<sequence>MTRPPQPHHDGSALYVSTQEPALGETVTLRLRVPDSYPALDSVLVRSNPDHEPHWDSAHDLGSVDGWQWWEAQITVANPRHGYRWMLVRSATVSAPEVEWVNQAGVHTGEVLDAADFSLVTRPGPPDWLTHSVMYQIFPDRFATSARGPTRSDPAWAEPADWQDPVDPVMPSRVRQFYGGELDGITEKLGYLENLGVGIIYLTPFFPAASNHRYDAASFTTVDPHLGGDEALIRLIDAAHHRGIKVIGDLTLNHSGNGHEWFQRARRDPSAPERSFYYFSDETADAQYESWLGTASLPKFNWASPQLREAFIDGPGSVVAKWLQPPFNLDGWRIDVANMTGRLREVDLNQEVRTLLRRTMEQVKPDSALLAESTNDATSDLTGDAWHGAMTYPSFTRPLWQWLSAPQPTPYRTAENTEETVPWFFGQPAGGIPAGTAADFASAVDTFNAPIPWRVRLANMNPLDTHDTARFAQHAAPGTAPTAVALQMTLPGLPTVFAGDEFGLRGADGELSRTPLPWTQLNAPDLCHRMELYRELISLRKQHRALRDGGMRWLHTDDHSVAFLRESSAESLVVFAAAPSAGELHCVDLAEELPGAQTATRLWGTAELITSATGVQLRAQGPSCAIWHLPGVVLPQR</sequence>
<reference evidence="4 5" key="1">
    <citation type="submission" date="2019-05" db="EMBL/GenBank/DDBJ databases">
        <title>Nesterenkonia sp. GY239, isolated from the Southern Atlantic Ocean.</title>
        <authorList>
            <person name="Zhang G."/>
        </authorList>
    </citation>
    <scope>NUCLEOTIDE SEQUENCE [LARGE SCALE GENOMIC DNA]</scope>
    <source>
        <strain evidence="4 5">GY239</strain>
    </source>
</reference>
<dbReference type="PANTHER" id="PTHR10357">
    <property type="entry name" value="ALPHA-AMYLASE FAMILY MEMBER"/>
    <property type="match status" value="1"/>
</dbReference>
<dbReference type="CDD" id="cd02857">
    <property type="entry name" value="E_set_CDase_PDE_N"/>
    <property type="match status" value="1"/>
</dbReference>
<accession>A0A5R9AMZ7</accession>
<dbReference type="EMBL" id="VAWA01000002">
    <property type="protein sequence ID" value="TLP79514.1"/>
    <property type="molecule type" value="Genomic_DNA"/>
</dbReference>
<gene>
    <name evidence="4" type="ORF">FEF27_02690</name>
</gene>
<dbReference type="OrthoDB" id="9043248at2"/>
<dbReference type="Pfam" id="PF00128">
    <property type="entry name" value="Alpha-amylase"/>
    <property type="match status" value="1"/>
</dbReference>
<evidence type="ECO:0000313" key="4">
    <source>
        <dbReference type="EMBL" id="TLP79514.1"/>
    </source>
</evidence>
<protein>
    <submittedName>
        <fullName evidence="4">Glycoside hydrolase family 13 protein</fullName>
    </submittedName>
</protein>
<dbReference type="SMART" id="SM00642">
    <property type="entry name" value="Aamy"/>
    <property type="match status" value="1"/>
</dbReference>
<dbReference type="AlphaFoldDB" id="A0A5R9AMZ7"/>
<keyword evidence="2" id="KW-0326">Glycosidase</keyword>
<dbReference type="SUPFAM" id="SSF81296">
    <property type="entry name" value="E set domains"/>
    <property type="match status" value="1"/>
</dbReference>
<dbReference type="PANTHER" id="PTHR10357:SF210">
    <property type="entry name" value="MALTODEXTRIN GLUCOSIDASE"/>
    <property type="match status" value="1"/>
</dbReference>
<dbReference type="InterPro" id="IPR014756">
    <property type="entry name" value="Ig_E-set"/>
</dbReference>
<dbReference type="GO" id="GO:0005975">
    <property type="term" value="P:carbohydrate metabolic process"/>
    <property type="evidence" value="ECO:0007669"/>
    <property type="project" value="InterPro"/>
</dbReference>
<name>A0A5R9AMZ7_9MICC</name>
<evidence type="ECO:0000256" key="1">
    <source>
        <dbReference type="ARBA" id="ARBA00022801"/>
    </source>
</evidence>
<dbReference type="InterPro" id="IPR004185">
    <property type="entry name" value="Glyco_hydro_13_lg-like_dom"/>
</dbReference>
<dbReference type="Gene3D" id="3.20.20.80">
    <property type="entry name" value="Glycosidases"/>
    <property type="match status" value="1"/>
</dbReference>
<keyword evidence="1 4" id="KW-0378">Hydrolase</keyword>
<dbReference type="CDD" id="cd11338">
    <property type="entry name" value="AmyAc_CMD"/>
    <property type="match status" value="1"/>
</dbReference>
<dbReference type="RefSeq" id="WP_138169275.1">
    <property type="nucleotide sequence ID" value="NZ_VAWA01000002.1"/>
</dbReference>
<keyword evidence="5" id="KW-1185">Reference proteome</keyword>
<dbReference type="InterPro" id="IPR006047">
    <property type="entry name" value="GH13_cat_dom"/>
</dbReference>
<dbReference type="GO" id="GO:0004553">
    <property type="term" value="F:hydrolase activity, hydrolyzing O-glycosyl compounds"/>
    <property type="evidence" value="ECO:0007669"/>
    <property type="project" value="InterPro"/>
</dbReference>
<dbReference type="Proteomes" id="UP000306544">
    <property type="component" value="Unassembled WGS sequence"/>
</dbReference>
<dbReference type="SUPFAM" id="SSF51445">
    <property type="entry name" value="(Trans)glycosidases"/>
    <property type="match status" value="1"/>
</dbReference>
<dbReference type="InterPro" id="IPR017853">
    <property type="entry name" value="GH"/>
</dbReference>
<comment type="caution">
    <text evidence="4">The sequence shown here is derived from an EMBL/GenBank/DDBJ whole genome shotgun (WGS) entry which is preliminary data.</text>
</comment>
<feature type="domain" description="Glycosyl hydrolase family 13 catalytic" evidence="3">
    <location>
        <begin position="136"/>
        <end position="540"/>
    </location>
</feature>
<proteinExistence type="predicted"/>
<evidence type="ECO:0000256" key="2">
    <source>
        <dbReference type="ARBA" id="ARBA00023295"/>
    </source>
</evidence>
<evidence type="ECO:0000259" key="3">
    <source>
        <dbReference type="SMART" id="SM00642"/>
    </source>
</evidence>
<evidence type="ECO:0000313" key="5">
    <source>
        <dbReference type="Proteomes" id="UP000306544"/>
    </source>
</evidence>
<organism evidence="4 5">
    <name type="scientific">Nesterenkonia sphaerica</name>
    <dbReference type="NCBI Taxonomy" id="1804988"/>
    <lineage>
        <taxon>Bacteria</taxon>
        <taxon>Bacillati</taxon>
        <taxon>Actinomycetota</taxon>
        <taxon>Actinomycetes</taxon>
        <taxon>Micrococcales</taxon>
        <taxon>Micrococcaceae</taxon>
        <taxon>Nesterenkonia</taxon>
    </lineage>
</organism>